<comment type="similarity">
    <text evidence="1">Belongs to the outer membrane porin (Opr) (TC 1.B.25) family.</text>
</comment>
<gene>
    <name evidence="5" type="ORF">H4C80_17840</name>
</gene>
<dbReference type="PANTHER" id="PTHR34596">
    <property type="entry name" value="CHITOPORIN"/>
    <property type="match status" value="1"/>
</dbReference>
<dbReference type="PANTHER" id="PTHR34596:SF2">
    <property type="entry name" value="CHITOPORIN"/>
    <property type="match status" value="1"/>
</dbReference>
<reference evidence="5 6" key="1">
    <citation type="submission" date="2020-07" db="EMBL/GenBank/DDBJ databases">
        <title>Diversity of carbapenemase encoding genes among Pseudomonas putida group clinical isolates in a tertiary Brazilian hospital.</title>
        <authorList>
            <person name="Alberto-Lei F."/>
            <person name="Nodari C.S."/>
            <person name="Streling A.P."/>
            <person name="Paulino J.T."/>
            <person name="Bessa-Neto F.O."/>
            <person name="Cayo R."/>
            <person name="Gales A.C."/>
        </authorList>
    </citation>
    <scope>NUCLEOTIDE SEQUENCE [LARGE SCALE GENOMIC DNA]</scope>
    <source>
        <strain evidence="5 6">12815</strain>
    </source>
</reference>
<proteinExistence type="inferred from homology"/>
<evidence type="ECO:0000256" key="1">
    <source>
        <dbReference type="ARBA" id="ARBA00009075"/>
    </source>
</evidence>
<accession>A0A7W2KI67</accession>
<dbReference type="GO" id="GO:0015288">
    <property type="term" value="F:porin activity"/>
    <property type="evidence" value="ECO:0007669"/>
    <property type="project" value="TreeGrafter"/>
</dbReference>
<organism evidence="5 6">
    <name type="scientific">Pseudomonas juntendi</name>
    <dbReference type="NCBI Taxonomy" id="2666183"/>
    <lineage>
        <taxon>Bacteria</taxon>
        <taxon>Pseudomonadati</taxon>
        <taxon>Pseudomonadota</taxon>
        <taxon>Gammaproteobacteria</taxon>
        <taxon>Pseudomonadales</taxon>
        <taxon>Pseudomonadaceae</taxon>
        <taxon>Pseudomonas</taxon>
    </lineage>
</organism>
<sequence>MNAQKTSLALAVTCAFTCNAMADGSAFFDDAQFSIKARNFYMNRNFLDDRTAQNYSEEWAQGFIGVFESGYTEGTVGFGVDAIGLLGLKLDTGGGRKGGGTLLLEEDSDGAKNSYAKGGAAVKARLSNTVLKFGEQVVNLPVLATADTRLLPETTQGWLLTSKEIPDLTLNAGHFTALRSRDQSEHDSGGLTSLDLIGGNYNFNKAFSARAYHSDVQDYWRKYYLGATLVLPINDRYAAKFDFNGYDTRSQGAQRAGDLDNRIWSLSATLAAGPHSFMLAHQRVSGTGNYTYGVDGNSTVFLANSVQYSDFNYENERSWQARYDFDFVALGVPGLSVMARYLRGTDFHTAQTDDGRAWERDLELRYVVQSGTAKDLSFRVRQASFRSPDRGLNFNEVRVITEYPLNIF</sequence>
<evidence type="ECO:0000313" key="5">
    <source>
        <dbReference type="EMBL" id="MBA6098971.1"/>
    </source>
</evidence>
<feature type="signal peptide" evidence="4">
    <location>
        <begin position="1"/>
        <end position="22"/>
    </location>
</feature>
<dbReference type="InterPro" id="IPR005318">
    <property type="entry name" value="OM_porin_bac"/>
</dbReference>
<keyword evidence="3 4" id="KW-0732">Signal</keyword>
<dbReference type="RefSeq" id="WP_182390009.1">
    <property type="nucleotide sequence ID" value="NZ_JACGCX010000012.1"/>
</dbReference>
<evidence type="ECO:0000256" key="4">
    <source>
        <dbReference type="SAM" id="SignalP"/>
    </source>
</evidence>
<dbReference type="Pfam" id="PF03573">
    <property type="entry name" value="OprD"/>
    <property type="match status" value="1"/>
</dbReference>
<dbReference type="EMBL" id="JACGCX010000012">
    <property type="protein sequence ID" value="MBA6098971.1"/>
    <property type="molecule type" value="Genomic_DNA"/>
</dbReference>
<evidence type="ECO:0000313" key="6">
    <source>
        <dbReference type="Proteomes" id="UP000545074"/>
    </source>
</evidence>
<dbReference type="Proteomes" id="UP000545074">
    <property type="component" value="Unassembled WGS sequence"/>
</dbReference>
<dbReference type="InterPro" id="IPR023614">
    <property type="entry name" value="Porin_dom_sf"/>
</dbReference>
<comment type="caution">
    <text evidence="5">The sequence shown here is derived from an EMBL/GenBank/DDBJ whole genome shotgun (WGS) entry which is preliminary data.</text>
</comment>
<dbReference type="Gene3D" id="2.40.160.10">
    <property type="entry name" value="Porin"/>
    <property type="match status" value="1"/>
</dbReference>
<feature type="chain" id="PRO_5030667470" evidence="4">
    <location>
        <begin position="23"/>
        <end position="408"/>
    </location>
</feature>
<evidence type="ECO:0000256" key="3">
    <source>
        <dbReference type="ARBA" id="ARBA00022729"/>
    </source>
</evidence>
<protein>
    <submittedName>
        <fullName evidence="5">OprD family porin</fullName>
    </submittedName>
</protein>
<name>A0A7W2KI67_9PSED</name>
<keyword evidence="2" id="KW-0813">Transport</keyword>
<dbReference type="AlphaFoldDB" id="A0A7W2KI67"/>
<evidence type="ECO:0000256" key="2">
    <source>
        <dbReference type="ARBA" id="ARBA00022448"/>
    </source>
</evidence>
<dbReference type="GO" id="GO:0016020">
    <property type="term" value="C:membrane"/>
    <property type="evidence" value="ECO:0007669"/>
    <property type="project" value="InterPro"/>
</dbReference>